<evidence type="ECO:0000256" key="2">
    <source>
        <dbReference type="ARBA" id="ARBA00022801"/>
    </source>
</evidence>
<accession>A0A380FNB9</accession>
<dbReference type="EC" id="3.4.11.-" evidence="3"/>
<reference evidence="3 4" key="1">
    <citation type="submission" date="2018-06" db="EMBL/GenBank/DDBJ databases">
        <authorList>
            <consortium name="Pathogen Informatics"/>
            <person name="Doyle S."/>
        </authorList>
    </citation>
    <scope>NUCLEOTIDE SEQUENCE [LARGE SCALE GENOMIC DNA]</scope>
    <source>
        <strain evidence="3 4">NCTC12195</strain>
    </source>
</reference>
<keyword evidence="2 3" id="KW-0378">Hydrolase</keyword>
<dbReference type="Pfam" id="PF05343">
    <property type="entry name" value="Peptidase_M42"/>
    <property type="match status" value="1"/>
</dbReference>
<keyword evidence="3" id="KW-0031">Aminopeptidase</keyword>
<keyword evidence="3" id="KW-0645">Protease</keyword>
<dbReference type="GO" id="GO:0004177">
    <property type="term" value="F:aminopeptidase activity"/>
    <property type="evidence" value="ECO:0007669"/>
    <property type="project" value="UniProtKB-KW"/>
</dbReference>
<proteinExistence type="predicted"/>
<name>A0A380FNB9_STAGA</name>
<organism evidence="3 4">
    <name type="scientific">Staphylococcus gallinarum</name>
    <dbReference type="NCBI Taxonomy" id="1293"/>
    <lineage>
        <taxon>Bacteria</taxon>
        <taxon>Bacillati</taxon>
        <taxon>Bacillota</taxon>
        <taxon>Bacilli</taxon>
        <taxon>Bacillales</taxon>
        <taxon>Staphylococcaceae</taxon>
        <taxon>Staphylococcus</taxon>
    </lineage>
</organism>
<dbReference type="InterPro" id="IPR008007">
    <property type="entry name" value="Peptidase_M42"/>
</dbReference>
<sequence length="60" mass="6693">MLVVFMLQNEGTPTVSIGVALRYMHSNVSVLHTDDYKNSVALVTEIVKSLNDDVVESIIW</sequence>
<dbReference type="EMBL" id="UHDK01000001">
    <property type="protein sequence ID" value="SUM34836.1"/>
    <property type="molecule type" value="Genomic_DNA"/>
</dbReference>
<protein>
    <submittedName>
        <fullName evidence="3">Peptidase</fullName>
        <ecNumber evidence="3">3.4.11.-</ecNumber>
    </submittedName>
</protein>
<dbReference type="SUPFAM" id="SSF53187">
    <property type="entry name" value="Zn-dependent exopeptidases"/>
    <property type="match status" value="1"/>
</dbReference>
<dbReference type="GO" id="GO:0046872">
    <property type="term" value="F:metal ion binding"/>
    <property type="evidence" value="ECO:0007669"/>
    <property type="project" value="UniProtKB-KW"/>
</dbReference>
<dbReference type="Gene3D" id="3.40.630.10">
    <property type="entry name" value="Zn peptidases"/>
    <property type="match status" value="1"/>
</dbReference>
<evidence type="ECO:0000313" key="4">
    <source>
        <dbReference type="Proteomes" id="UP000255277"/>
    </source>
</evidence>
<dbReference type="AlphaFoldDB" id="A0A380FNB9"/>
<keyword evidence="1" id="KW-0479">Metal-binding</keyword>
<evidence type="ECO:0000256" key="1">
    <source>
        <dbReference type="ARBA" id="ARBA00022723"/>
    </source>
</evidence>
<gene>
    <name evidence="3" type="primary">ysdC_4</name>
    <name evidence="3" type="ORF">NCTC12195_04363</name>
</gene>
<evidence type="ECO:0000313" key="3">
    <source>
        <dbReference type="EMBL" id="SUM34836.1"/>
    </source>
</evidence>
<dbReference type="Proteomes" id="UP000255277">
    <property type="component" value="Unassembled WGS sequence"/>
</dbReference>